<dbReference type="FunFam" id="3.40.980.10:FF:000004">
    <property type="entry name" value="Molybdopterin molybdenumtransferase"/>
    <property type="match status" value="1"/>
</dbReference>
<dbReference type="PANTHER" id="PTHR10192">
    <property type="entry name" value="MOLYBDOPTERIN BIOSYNTHESIS PROTEIN"/>
    <property type="match status" value="1"/>
</dbReference>
<comment type="caution">
    <text evidence="15">The sequence shown here is derived from an EMBL/GenBank/DDBJ whole genome shotgun (WGS) entry which is preliminary data.</text>
</comment>
<dbReference type="InterPro" id="IPR036425">
    <property type="entry name" value="MoaB/Mog-like_dom_sf"/>
</dbReference>
<dbReference type="Gene3D" id="2.170.190.11">
    <property type="entry name" value="Molybdopterin biosynthesis moea protein, domain 3"/>
    <property type="match status" value="1"/>
</dbReference>
<dbReference type="CDD" id="cd00887">
    <property type="entry name" value="MoeA"/>
    <property type="match status" value="1"/>
</dbReference>
<dbReference type="InterPro" id="IPR001453">
    <property type="entry name" value="MoaB/Mog_dom"/>
</dbReference>
<evidence type="ECO:0000256" key="2">
    <source>
        <dbReference type="ARBA" id="ARBA00002901"/>
    </source>
</evidence>
<evidence type="ECO:0000313" key="15">
    <source>
        <dbReference type="EMBL" id="TRZ39996.1"/>
    </source>
</evidence>
<dbReference type="SUPFAM" id="SSF63867">
    <property type="entry name" value="MoeA C-terminal domain-like"/>
    <property type="match status" value="1"/>
</dbReference>
<dbReference type="InterPro" id="IPR036135">
    <property type="entry name" value="MoeA_linker/N_sf"/>
</dbReference>
<reference evidence="16" key="1">
    <citation type="submission" date="2018-10" db="EMBL/GenBank/DDBJ databases">
        <title>FDA dAtabase for Regulatory Grade micrObial Sequences (FDA-ARGOS): Supporting development and validation of Infectious Disease Dx tests.</title>
        <authorList>
            <person name="Minogue T."/>
            <person name="Wolcott M."/>
            <person name="Wasieloski L."/>
            <person name="Aguilar W."/>
            <person name="Moore D."/>
            <person name="Tallon L."/>
            <person name="Sadzewicz L."/>
            <person name="Sengamalay N."/>
            <person name="Ott S."/>
            <person name="Godinez A."/>
            <person name="Nagaraj S."/>
            <person name="Vavikolanu K."/>
            <person name="Vyas G."/>
            <person name="Nadendla S."/>
            <person name="George J."/>
            <person name="Sichtig H."/>
        </authorList>
    </citation>
    <scope>NUCLEOTIDE SEQUENCE [LARGE SCALE GENOMIC DNA]</scope>
    <source>
        <strain evidence="16">FDAARGOS_343</strain>
    </source>
</reference>
<dbReference type="GO" id="GO:0005829">
    <property type="term" value="C:cytosol"/>
    <property type="evidence" value="ECO:0007669"/>
    <property type="project" value="TreeGrafter"/>
</dbReference>
<dbReference type="InterPro" id="IPR005111">
    <property type="entry name" value="MoeA_C_domain_IV"/>
</dbReference>
<evidence type="ECO:0000313" key="16">
    <source>
        <dbReference type="Proteomes" id="UP000319837"/>
    </source>
</evidence>
<dbReference type="Pfam" id="PF00994">
    <property type="entry name" value="MoCF_biosynth"/>
    <property type="match status" value="1"/>
</dbReference>
<evidence type="ECO:0000256" key="8">
    <source>
        <dbReference type="ARBA" id="ARBA00022679"/>
    </source>
</evidence>
<evidence type="ECO:0000259" key="14">
    <source>
        <dbReference type="SMART" id="SM00852"/>
    </source>
</evidence>
<dbReference type="Gene3D" id="3.40.980.10">
    <property type="entry name" value="MoaB/Mog-like domain"/>
    <property type="match status" value="1"/>
</dbReference>
<comment type="cofactor">
    <cofactor evidence="1 13">
        <name>Mg(2+)</name>
        <dbReference type="ChEBI" id="CHEBI:18420"/>
    </cofactor>
</comment>
<evidence type="ECO:0000256" key="5">
    <source>
        <dbReference type="ARBA" id="ARBA00013269"/>
    </source>
</evidence>
<dbReference type="SMART" id="SM00852">
    <property type="entry name" value="MoCF_biosynth"/>
    <property type="match status" value="1"/>
</dbReference>
<evidence type="ECO:0000256" key="10">
    <source>
        <dbReference type="ARBA" id="ARBA00022842"/>
    </source>
</evidence>
<accession>A0A553SSP5</accession>
<proteinExistence type="inferred from homology"/>
<gene>
    <name evidence="15" type="ORF">CEQ21_03380</name>
</gene>
<dbReference type="SUPFAM" id="SSF63882">
    <property type="entry name" value="MoeA N-terminal region -like"/>
    <property type="match status" value="1"/>
</dbReference>
<dbReference type="Pfam" id="PF03454">
    <property type="entry name" value="MoeA_C"/>
    <property type="match status" value="1"/>
</dbReference>
<evidence type="ECO:0000256" key="9">
    <source>
        <dbReference type="ARBA" id="ARBA00022723"/>
    </source>
</evidence>
<dbReference type="PANTHER" id="PTHR10192:SF5">
    <property type="entry name" value="GEPHYRIN"/>
    <property type="match status" value="1"/>
</dbReference>
<dbReference type="GO" id="GO:0006777">
    <property type="term" value="P:Mo-molybdopterin cofactor biosynthetic process"/>
    <property type="evidence" value="ECO:0007669"/>
    <property type="project" value="UniProtKB-UniRule"/>
</dbReference>
<keyword evidence="10 13" id="KW-0460">Magnesium</keyword>
<evidence type="ECO:0000256" key="12">
    <source>
        <dbReference type="ARBA" id="ARBA00047317"/>
    </source>
</evidence>
<dbReference type="EMBL" id="RIBP01000001">
    <property type="protein sequence ID" value="TRZ39996.1"/>
    <property type="molecule type" value="Genomic_DNA"/>
</dbReference>
<dbReference type="AlphaFoldDB" id="A0A553SSP5"/>
<comment type="function">
    <text evidence="2 13">Catalyzes the insertion of molybdate into adenylated molybdopterin with the concomitant release of AMP.</text>
</comment>
<comment type="similarity">
    <text evidence="4 13">Belongs to the MoeA family.</text>
</comment>
<dbReference type="Gene3D" id="3.90.105.10">
    <property type="entry name" value="Molybdopterin biosynthesis moea protein, domain 2"/>
    <property type="match status" value="1"/>
</dbReference>
<dbReference type="Gene3D" id="2.40.340.10">
    <property type="entry name" value="MoeA, C-terminal, domain IV"/>
    <property type="match status" value="1"/>
</dbReference>
<protein>
    <recommendedName>
        <fullName evidence="6 13">Molybdopterin molybdenumtransferase</fullName>
        <ecNumber evidence="5 13">2.10.1.1</ecNumber>
    </recommendedName>
</protein>
<evidence type="ECO:0000256" key="4">
    <source>
        <dbReference type="ARBA" id="ARBA00010763"/>
    </source>
</evidence>
<evidence type="ECO:0000256" key="13">
    <source>
        <dbReference type="RuleBase" id="RU365090"/>
    </source>
</evidence>
<organism evidence="15 16">
    <name type="scientific">Niallia circulans</name>
    <name type="common">Bacillus circulans</name>
    <dbReference type="NCBI Taxonomy" id="1397"/>
    <lineage>
        <taxon>Bacteria</taxon>
        <taxon>Bacillati</taxon>
        <taxon>Bacillota</taxon>
        <taxon>Bacilli</taxon>
        <taxon>Bacillales</taxon>
        <taxon>Bacillaceae</taxon>
        <taxon>Niallia</taxon>
    </lineage>
</organism>
<dbReference type="Proteomes" id="UP000319837">
    <property type="component" value="Unassembled WGS sequence"/>
</dbReference>
<dbReference type="InterPro" id="IPR005110">
    <property type="entry name" value="MoeA_linker/N"/>
</dbReference>
<dbReference type="NCBIfam" id="NF045515">
    <property type="entry name" value="Glp_gephyrin"/>
    <property type="match status" value="1"/>
</dbReference>
<dbReference type="InterPro" id="IPR036688">
    <property type="entry name" value="MoeA_C_domain_IV_sf"/>
</dbReference>
<dbReference type="UniPathway" id="UPA00344"/>
<dbReference type="InterPro" id="IPR038987">
    <property type="entry name" value="MoeA-like"/>
</dbReference>
<sequence>MTLSRKPLQVNSVIEKLWECRQPGKTELVSIDHTTGRYLGEAIIAKSDVPSFDKSPYDGFAIRAEDTIQASQEQSIELEVIDQIGAGTVSQKKVQQFQAIRIMTGAQIPLGCDAVIMIELVKEISRDGKSFIQIKRRMKTGENISFQGEDIKAETLLVKKGTKINPGIQSLLATFGYHHVAVMQKPKIGVLATGDELLDVNEPLAPGRIRDSNSYMIMEQIKRSGAEAIYYGRIADTLAATYDVIKKAINEVDILITIGGVSVGDFDYMPEVYEALGAEILCNKMAMRPGSVTTIATYAGKILFGLSGNPSACYVGFELFTRPMVRHLLGSDKPFAKKVTAILDTNFPKANPFTRFVRSTLYARETNIYVSPIGMDKSNIIYSLAFANSLIILPGGTRGYRKGMQVEVLLLEDEEGSESF</sequence>
<feature type="domain" description="MoaB/Mog" evidence="14">
    <location>
        <begin position="189"/>
        <end position="327"/>
    </location>
</feature>
<dbReference type="Pfam" id="PF03453">
    <property type="entry name" value="MoeA_N"/>
    <property type="match status" value="1"/>
</dbReference>
<evidence type="ECO:0000256" key="1">
    <source>
        <dbReference type="ARBA" id="ARBA00001946"/>
    </source>
</evidence>
<dbReference type="GO" id="GO:0046872">
    <property type="term" value="F:metal ion binding"/>
    <property type="evidence" value="ECO:0007669"/>
    <property type="project" value="UniProtKB-UniRule"/>
</dbReference>
<dbReference type="EC" id="2.10.1.1" evidence="5 13"/>
<dbReference type="NCBIfam" id="TIGR00177">
    <property type="entry name" value="molyb_syn"/>
    <property type="match status" value="1"/>
</dbReference>
<name>A0A553SSP5_NIACI</name>
<dbReference type="GO" id="GO:0061599">
    <property type="term" value="F:molybdopterin molybdotransferase activity"/>
    <property type="evidence" value="ECO:0007669"/>
    <property type="project" value="UniProtKB-UniRule"/>
</dbReference>
<comment type="pathway">
    <text evidence="3 13">Cofactor biosynthesis; molybdopterin biosynthesis.</text>
</comment>
<comment type="catalytic activity">
    <reaction evidence="12">
        <text>adenylyl-molybdopterin + molybdate = Mo-molybdopterin + AMP + H(+)</text>
        <dbReference type="Rhea" id="RHEA:35047"/>
        <dbReference type="ChEBI" id="CHEBI:15378"/>
        <dbReference type="ChEBI" id="CHEBI:36264"/>
        <dbReference type="ChEBI" id="CHEBI:62727"/>
        <dbReference type="ChEBI" id="CHEBI:71302"/>
        <dbReference type="ChEBI" id="CHEBI:456215"/>
        <dbReference type="EC" id="2.10.1.1"/>
    </reaction>
</comment>
<dbReference type="SUPFAM" id="SSF53218">
    <property type="entry name" value="Molybdenum cofactor biosynthesis proteins"/>
    <property type="match status" value="1"/>
</dbReference>
<evidence type="ECO:0000256" key="7">
    <source>
        <dbReference type="ARBA" id="ARBA00022505"/>
    </source>
</evidence>
<keyword evidence="8 13" id="KW-0808">Transferase</keyword>
<dbReference type="RefSeq" id="WP_185763416.1">
    <property type="nucleotide sequence ID" value="NZ_RIBP01000001.1"/>
</dbReference>
<keyword evidence="11 13" id="KW-0501">Molybdenum cofactor biosynthesis</keyword>
<evidence type="ECO:0000256" key="11">
    <source>
        <dbReference type="ARBA" id="ARBA00023150"/>
    </source>
</evidence>
<dbReference type="FunFam" id="2.170.190.11:FF:000001">
    <property type="entry name" value="Molybdopterin molybdenumtransferase"/>
    <property type="match status" value="1"/>
</dbReference>
<evidence type="ECO:0000256" key="3">
    <source>
        <dbReference type="ARBA" id="ARBA00005046"/>
    </source>
</evidence>
<keyword evidence="7 13" id="KW-0500">Molybdenum</keyword>
<keyword evidence="9 13" id="KW-0479">Metal-binding</keyword>
<evidence type="ECO:0000256" key="6">
    <source>
        <dbReference type="ARBA" id="ARBA00021108"/>
    </source>
</evidence>